<dbReference type="InterPro" id="IPR051694">
    <property type="entry name" value="Immunoregulatory_rcpt-like"/>
</dbReference>
<evidence type="ECO:0000313" key="7">
    <source>
        <dbReference type="EMBL" id="KAJ4260654.1"/>
    </source>
</evidence>
<feature type="region of interest" description="Disordered" evidence="5">
    <location>
        <begin position="183"/>
        <end position="226"/>
    </location>
</feature>
<feature type="region of interest" description="Disordered" evidence="5">
    <location>
        <begin position="297"/>
        <end position="322"/>
    </location>
</feature>
<comment type="subcellular location">
    <subcellularLocation>
        <location evidence="1">Membrane</location>
        <topology evidence="1">Single-pass membrane protein</topology>
    </subcellularLocation>
</comment>
<comment type="caution">
    <text evidence="7">The sequence shown here is derived from an EMBL/GenBank/DDBJ whole genome shotgun (WGS) entry which is preliminary data.</text>
</comment>
<feature type="transmembrane region" description="Helical" evidence="6">
    <location>
        <begin position="231"/>
        <end position="255"/>
    </location>
</feature>
<dbReference type="OrthoDB" id="5100468at2759"/>
<keyword evidence="8" id="KW-1185">Reference proteome</keyword>
<evidence type="ECO:0000256" key="1">
    <source>
        <dbReference type="ARBA" id="ARBA00004167"/>
    </source>
</evidence>
<evidence type="ECO:0000256" key="2">
    <source>
        <dbReference type="ARBA" id="ARBA00022692"/>
    </source>
</evidence>
<accession>A0A9W8RZD2</accession>
<evidence type="ECO:0000256" key="3">
    <source>
        <dbReference type="ARBA" id="ARBA00022989"/>
    </source>
</evidence>
<dbReference type="GO" id="GO:0071944">
    <property type="term" value="C:cell periphery"/>
    <property type="evidence" value="ECO:0007669"/>
    <property type="project" value="UniProtKB-ARBA"/>
</dbReference>
<evidence type="ECO:0000256" key="6">
    <source>
        <dbReference type="SAM" id="Phobius"/>
    </source>
</evidence>
<dbReference type="GO" id="GO:0016020">
    <property type="term" value="C:membrane"/>
    <property type="evidence" value="ECO:0007669"/>
    <property type="project" value="UniProtKB-SubCell"/>
</dbReference>
<dbReference type="PANTHER" id="PTHR15549">
    <property type="entry name" value="PAIRED IMMUNOGLOBULIN-LIKE TYPE 2 RECEPTOR"/>
    <property type="match status" value="1"/>
</dbReference>
<feature type="region of interest" description="Disordered" evidence="5">
    <location>
        <begin position="330"/>
        <end position="349"/>
    </location>
</feature>
<name>A0A9W8RZD2_9HYPO</name>
<evidence type="ECO:0000256" key="4">
    <source>
        <dbReference type="ARBA" id="ARBA00023136"/>
    </source>
</evidence>
<sequence>MAALVSCSLLDKTNALNAPPQGPAPTSPARIRAPRPLHGVYERAENPTTEVLSITVAPDATCGFYTPNTEYHFTCSPGTRCMWENDKYNLAFCGEKDFKTACMNKNDATDPEKCDEDCRRNSNIQFCTADTRTECFTMYFPKNIKKYPCHTVPGSSSVNLPAGIESYDTSTLEVAIFPAAATTASDEASSTEATTEATSAKTARETTTVTSVPQSDEDNDDGNGGRKKNSIGAIVGGVVGGVAVLVGVGLAIFFIHRRDNKKKQNQPQPQMVGQASTQPQMPYGMALQQQYMAPYQEWQQAGSPPPQGWQHSPSPPILQHPAAPVLAEAPGENVAQIHEIGTGKTDTSR</sequence>
<proteinExistence type="predicted"/>
<evidence type="ECO:0000313" key="8">
    <source>
        <dbReference type="Proteomes" id="UP001152049"/>
    </source>
</evidence>
<dbReference type="EMBL" id="JAOQAZ010000013">
    <property type="protein sequence ID" value="KAJ4260654.1"/>
    <property type="molecule type" value="Genomic_DNA"/>
</dbReference>
<keyword evidence="2 6" id="KW-0812">Transmembrane</keyword>
<dbReference type="AlphaFoldDB" id="A0A9W8RZD2"/>
<feature type="compositionally biased region" description="Pro residues" evidence="5">
    <location>
        <begin position="303"/>
        <end position="318"/>
    </location>
</feature>
<keyword evidence="3 6" id="KW-1133">Transmembrane helix</keyword>
<reference evidence="7" key="1">
    <citation type="submission" date="2022-09" db="EMBL/GenBank/DDBJ databases">
        <title>Fusarium specimens isolated from Avocado Roots.</title>
        <authorList>
            <person name="Stajich J."/>
            <person name="Roper C."/>
            <person name="Heimlech-Rivalta G."/>
        </authorList>
    </citation>
    <scope>NUCLEOTIDE SEQUENCE</scope>
    <source>
        <strain evidence="7">CF00136</strain>
    </source>
</reference>
<keyword evidence="4 6" id="KW-0472">Membrane</keyword>
<organism evidence="7 8">
    <name type="scientific">Fusarium torreyae</name>
    <dbReference type="NCBI Taxonomy" id="1237075"/>
    <lineage>
        <taxon>Eukaryota</taxon>
        <taxon>Fungi</taxon>
        <taxon>Dikarya</taxon>
        <taxon>Ascomycota</taxon>
        <taxon>Pezizomycotina</taxon>
        <taxon>Sordariomycetes</taxon>
        <taxon>Hypocreomycetidae</taxon>
        <taxon>Hypocreales</taxon>
        <taxon>Nectriaceae</taxon>
        <taxon>Fusarium</taxon>
    </lineage>
</organism>
<gene>
    <name evidence="7" type="ORF">NW762_007398</name>
</gene>
<evidence type="ECO:0000256" key="5">
    <source>
        <dbReference type="SAM" id="MobiDB-lite"/>
    </source>
</evidence>
<dbReference type="Proteomes" id="UP001152049">
    <property type="component" value="Unassembled WGS sequence"/>
</dbReference>
<feature type="compositionally biased region" description="Low complexity" evidence="5">
    <location>
        <begin position="183"/>
        <end position="211"/>
    </location>
</feature>
<protein>
    <submittedName>
        <fullName evidence="7">Uncharacterized protein</fullName>
    </submittedName>
</protein>